<dbReference type="AlphaFoldDB" id="A0A6A4GVJ8"/>
<accession>A0A6A4GVJ8</accession>
<dbReference type="Gene3D" id="3.40.50.12780">
    <property type="entry name" value="N-terminal domain of ligase-like"/>
    <property type="match status" value="1"/>
</dbReference>
<evidence type="ECO:0000313" key="2">
    <source>
        <dbReference type="EMBL" id="KAE9389781.1"/>
    </source>
</evidence>
<evidence type="ECO:0008006" key="4">
    <source>
        <dbReference type="Google" id="ProtNLM"/>
    </source>
</evidence>
<evidence type="ECO:0000313" key="3">
    <source>
        <dbReference type="Proteomes" id="UP000799118"/>
    </source>
</evidence>
<dbReference type="EMBL" id="ML769683">
    <property type="protein sequence ID" value="KAE9389781.1"/>
    <property type="molecule type" value="Genomic_DNA"/>
</dbReference>
<dbReference type="SUPFAM" id="SSF56801">
    <property type="entry name" value="Acetyl-CoA synthetase-like"/>
    <property type="match status" value="1"/>
</dbReference>
<dbReference type="OrthoDB" id="1706066at2759"/>
<dbReference type="GO" id="GO:0006085">
    <property type="term" value="P:acetyl-CoA biosynthetic process"/>
    <property type="evidence" value="ECO:0007669"/>
    <property type="project" value="TreeGrafter"/>
</dbReference>
<gene>
    <name evidence="2" type="ORF">BT96DRAFT_1002931</name>
</gene>
<reference evidence="2" key="1">
    <citation type="journal article" date="2019" name="Environ. Microbiol.">
        <title>Fungal ecological strategies reflected in gene transcription - a case study of two litter decomposers.</title>
        <authorList>
            <person name="Barbi F."/>
            <person name="Kohler A."/>
            <person name="Barry K."/>
            <person name="Baskaran P."/>
            <person name="Daum C."/>
            <person name="Fauchery L."/>
            <person name="Ihrmark K."/>
            <person name="Kuo A."/>
            <person name="LaButti K."/>
            <person name="Lipzen A."/>
            <person name="Morin E."/>
            <person name="Grigoriev I.V."/>
            <person name="Henrissat B."/>
            <person name="Lindahl B."/>
            <person name="Martin F."/>
        </authorList>
    </citation>
    <scope>NUCLEOTIDE SEQUENCE</scope>
    <source>
        <strain evidence="2">JB14</strain>
    </source>
</reference>
<organism evidence="2 3">
    <name type="scientific">Gymnopus androsaceus JB14</name>
    <dbReference type="NCBI Taxonomy" id="1447944"/>
    <lineage>
        <taxon>Eukaryota</taxon>
        <taxon>Fungi</taxon>
        <taxon>Dikarya</taxon>
        <taxon>Basidiomycota</taxon>
        <taxon>Agaricomycotina</taxon>
        <taxon>Agaricomycetes</taxon>
        <taxon>Agaricomycetidae</taxon>
        <taxon>Agaricales</taxon>
        <taxon>Marasmiineae</taxon>
        <taxon>Omphalotaceae</taxon>
        <taxon>Gymnopus</taxon>
    </lineage>
</organism>
<keyword evidence="1" id="KW-0812">Transmembrane</keyword>
<dbReference type="InterPro" id="IPR042099">
    <property type="entry name" value="ANL_N_sf"/>
</dbReference>
<evidence type="ECO:0000256" key="1">
    <source>
        <dbReference type="SAM" id="Phobius"/>
    </source>
</evidence>
<keyword evidence="1" id="KW-1133">Transmembrane helix</keyword>
<protein>
    <recommendedName>
        <fullName evidence="4">AMP-dependent synthetase/ligase domain-containing protein</fullName>
    </recommendedName>
</protein>
<proteinExistence type="predicted"/>
<dbReference type="Proteomes" id="UP000799118">
    <property type="component" value="Unassembled WGS sequence"/>
</dbReference>
<keyword evidence="3" id="KW-1185">Reference proteome</keyword>
<keyword evidence="1" id="KW-0472">Membrane</keyword>
<dbReference type="GO" id="GO:0003987">
    <property type="term" value="F:acetate-CoA ligase activity"/>
    <property type="evidence" value="ECO:0007669"/>
    <property type="project" value="TreeGrafter"/>
</dbReference>
<sequence>MTWPAVITFLACAHIGAIHSVIFAGFSAESLRDQILACSSRILITADKDYCGCCSVTTKVIADQALNEQGNGHTYIIYVPLTLGTTCVS</sequence>
<name>A0A6A4GVJ8_9AGAR</name>
<dbReference type="PANTHER" id="PTHR24095">
    <property type="entry name" value="ACETYL-COENZYME A SYNTHETASE"/>
    <property type="match status" value="1"/>
</dbReference>
<feature type="transmembrane region" description="Helical" evidence="1">
    <location>
        <begin position="6"/>
        <end position="26"/>
    </location>
</feature>
<dbReference type="PANTHER" id="PTHR24095:SF14">
    <property type="entry name" value="ACETYL-COENZYME A SYNTHETASE 1"/>
    <property type="match status" value="1"/>
</dbReference>
<dbReference type="GO" id="GO:0005829">
    <property type="term" value="C:cytosol"/>
    <property type="evidence" value="ECO:0007669"/>
    <property type="project" value="TreeGrafter"/>
</dbReference>